<evidence type="ECO:0000259" key="4">
    <source>
        <dbReference type="Pfam" id="PF08241"/>
    </source>
</evidence>
<gene>
    <name evidence="5" type="ORF">J3R75_001690</name>
</gene>
<dbReference type="CDD" id="cd02440">
    <property type="entry name" value="AdoMet_MTases"/>
    <property type="match status" value="1"/>
</dbReference>
<dbReference type="Pfam" id="PF08241">
    <property type="entry name" value="Methyltransf_11"/>
    <property type="match status" value="1"/>
</dbReference>
<dbReference type="SUPFAM" id="SSF53335">
    <property type="entry name" value="S-adenosyl-L-methionine-dependent methyltransferases"/>
    <property type="match status" value="1"/>
</dbReference>
<proteinExistence type="inferred from homology"/>
<comment type="caution">
    <text evidence="5">The sequence shown here is derived from an EMBL/GenBank/DDBJ whole genome shotgun (WGS) entry which is preliminary data.</text>
</comment>
<dbReference type="EC" id="2.1.1.163" evidence="5"/>
<dbReference type="PANTHER" id="PTHR44942:SF4">
    <property type="entry name" value="METHYLTRANSFERASE TYPE 11 DOMAIN-CONTAINING PROTEIN"/>
    <property type="match status" value="1"/>
</dbReference>
<keyword evidence="6" id="KW-1185">Reference proteome</keyword>
<dbReference type="AlphaFoldDB" id="A0AAE3VFZ9"/>
<dbReference type="InterPro" id="IPR013216">
    <property type="entry name" value="Methyltransf_11"/>
</dbReference>
<dbReference type="EMBL" id="JAUSVL010000001">
    <property type="protein sequence ID" value="MDQ0289583.1"/>
    <property type="molecule type" value="Genomic_DNA"/>
</dbReference>
<dbReference type="Proteomes" id="UP001238163">
    <property type="component" value="Unassembled WGS sequence"/>
</dbReference>
<organism evidence="5 6">
    <name type="scientific">Oligosphaera ethanolica</name>
    <dbReference type="NCBI Taxonomy" id="760260"/>
    <lineage>
        <taxon>Bacteria</taxon>
        <taxon>Pseudomonadati</taxon>
        <taxon>Lentisphaerota</taxon>
        <taxon>Oligosphaeria</taxon>
        <taxon>Oligosphaerales</taxon>
        <taxon>Oligosphaeraceae</taxon>
        <taxon>Oligosphaera</taxon>
    </lineage>
</organism>
<keyword evidence="2 5" id="KW-0489">Methyltransferase</keyword>
<evidence type="ECO:0000256" key="1">
    <source>
        <dbReference type="ARBA" id="ARBA00008361"/>
    </source>
</evidence>
<evidence type="ECO:0000313" key="5">
    <source>
        <dbReference type="EMBL" id="MDQ0289583.1"/>
    </source>
</evidence>
<dbReference type="InterPro" id="IPR029063">
    <property type="entry name" value="SAM-dependent_MTases_sf"/>
</dbReference>
<evidence type="ECO:0000313" key="6">
    <source>
        <dbReference type="Proteomes" id="UP001238163"/>
    </source>
</evidence>
<dbReference type="GO" id="GO:0032259">
    <property type="term" value="P:methylation"/>
    <property type="evidence" value="ECO:0007669"/>
    <property type="project" value="UniProtKB-KW"/>
</dbReference>
<keyword evidence="3 5" id="KW-0808">Transferase</keyword>
<dbReference type="RefSeq" id="WP_307261029.1">
    <property type="nucleotide sequence ID" value="NZ_JAUSVL010000001.1"/>
</dbReference>
<dbReference type="EC" id="2.1.1.201" evidence="5"/>
<feature type="domain" description="Methyltransferase type 11" evidence="4">
    <location>
        <begin position="60"/>
        <end position="156"/>
    </location>
</feature>
<dbReference type="GO" id="GO:0043770">
    <property type="term" value="F:demethylmenaquinone methyltransferase activity"/>
    <property type="evidence" value="ECO:0007669"/>
    <property type="project" value="UniProtKB-EC"/>
</dbReference>
<evidence type="ECO:0000256" key="3">
    <source>
        <dbReference type="ARBA" id="ARBA00022679"/>
    </source>
</evidence>
<comment type="similarity">
    <text evidence="1">Belongs to the methyltransferase superfamily.</text>
</comment>
<sequence>MSEQKNSGLYHERREFFNERAERWLDLCYLDPATEQHSLHDPQFARLFEEVKVPADGVVLDVGCGSGVVVPYILPLLSPTARLVEVDYAEKMIAENRRLHRDPRISFMACDALAIDLPPGSVDMALCFSCFPHFEDKPAVVKGLANLLRNGGQLVIAHFNSAHELNHHHRKFGPVQHDMLPDEMTMRAMIADAGLALECFIDQSGFYLIKAWK</sequence>
<accession>A0AAE3VFZ9</accession>
<evidence type="ECO:0000256" key="2">
    <source>
        <dbReference type="ARBA" id="ARBA00022603"/>
    </source>
</evidence>
<dbReference type="Gene3D" id="3.40.50.150">
    <property type="entry name" value="Vaccinia Virus protein VP39"/>
    <property type="match status" value="1"/>
</dbReference>
<dbReference type="InterPro" id="IPR051052">
    <property type="entry name" value="Diverse_substrate_MTase"/>
</dbReference>
<dbReference type="GO" id="GO:0008425">
    <property type="term" value="F:2-methoxy-6-polyprenyl-1,4-benzoquinol methyltransferase activity"/>
    <property type="evidence" value="ECO:0007669"/>
    <property type="project" value="UniProtKB-EC"/>
</dbReference>
<dbReference type="PANTHER" id="PTHR44942">
    <property type="entry name" value="METHYLTRANSF_11 DOMAIN-CONTAINING PROTEIN"/>
    <property type="match status" value="1"/>
</dbReference>
<protein>
    <submittedName>
        <fullName evidence="5">Demethylmenaquinone methyltransferase/2-methoxy-6-polyprenyl-1,4-benzoquinol methylase</fullName>
        <ecNumber evidence="5">2.1.1.163</ecNumber>
        <ecNumber evidence="5">2.1.1.201</ecNumber>
    </submittedName>
</protein>
<reference evidence="5" key="1">
    <citation type="submission" date="2023-07" db="EMBL/GenBank/DDBJ databases">
        <title>Genomic Encyclopedia of Type Strains, Phase IV (KMG-IV): sequencing the most valuable type-strain genomes for metagenomic binning, comparative biology and taxonomic classification.</title>
        <authorList>
            <person name="Goeker M."/>
        </authorList>
    </citation>
    <scope>NUCLEOTIDE SEQUENCE</scope>
    <source>
        <strain evidence="5">DSM 24202</strain>
    </source>
</reference>
<name>A0AAE3VFZ9_9BACT</name>